<proteinExistence type="inferred from homology"/>
<dbReference type="InterPro" id="IPR004089">
    <property type="entry name" value="MCPsignal_dom"/>
</dbReference>
<dbReference type="Pfam" id="PF00672">
    <property type="entry name" value="HAMP"/>
    <property type="match status" value="1"/>
</dbReference>
<gene>
    <name evidence="9" type="primary">ctpL_1</name>
    <name evidence="9" type="ORF">IMCC3135_04060</name>
</gene>
<keyword evidence="5" id="KW-0175">Coiled coil</keyword>
<dbReference type="RefSeq" id="WP_088916418.1">
    <property type="nucleotide sequence ID" value="NZ_CP018632.1"/>
</dbReference>
<evidence type="ECO:0000313" key="9">
    <source>
        <dbReference type="EMBL" id="ASJ70925.1"/>
    </source>
</evidence>
<dbReference type="SUPFAM" id="SSF58104">
    <property type="entry name" value="Methyl-accepting chemotaxis protein (MCP) signaling domain"/>
    <property type="match status" value="1"/>
</dbReference>
<comment type="similarity">
    <text evidence="3">Belongs to the methyl-accepting chemotaxis (MCP) protein family.</text>
</comment>
<feature type="coiled-coil region" evidence="5">
    <location>
        <begin position="555"/>
        <end position="606"/>
    </location>
</feature>
<dbReference type="InterPro" id="IPR003660">
    <property type="entry name" value="HAMP_dom"/>
</dbReference>
<dbReference type="Pfam" id="PF00015">
    <property type="entry name" value="MCPsignal"/>
    <property type="match status" value="1"/>
</dbReference>
<keyword evidence="10" id="KW-1185">Reference proteome</keyword>
<feature type="transmembrane region" description="Helical" evidence="6">
    <location>
        <begin position="484"/>
        <end position="503"/>
    </location>
</feature>
<evidence type="ECO:0000256" key="3">
    <source>
        <dbReference type="ARBA" id="ARBA00029447"/>
    </source>
</evidence>
<evidence type="ECO:0000256" key="1">
    <source>
        <dbReference type="ARBA" id="ARBA00004370"/>
    </source>
</evidence>
<evidence type="ECO:0000256" key="2">
    <source>
        <dbReference type="ARBA" id="ARBA00023224"/>
    </source>
</evidence>
<dbReference type="AlphaFoldDB" id="A0A2Z2NK91"/>
<keyword evidence="6" id="KW-0812">Transmembrane</keyword>
<dbReference type="OrthoDB" id="9781845at2"/>
<evidence type="ECO:0000259" key="8">
    <source>
        <dbReference type="PROSITE" id="PS50885"/>
    </source>
</evidence>
<dbReference type="GO" id="GO:0006935">
    <property type="term" value="P:chemotaxis"/>
    <property type="evidence" value="ECO:0007669"/>
    <property type="project" value="UniProtKB-ARBA"/>
</dbReference>
<dbReference type="PANTHER" id="PTHR32089:SF112">
    <property type="entry name" value="LYSOZYME-LIKE PROTEIN-RELATED"/>
    <property type="match status" value="1"/>
</dbReference>
<dbReference type="PROSITE" id="PS50111">
    <property type="entry name" value="CHEMOTAXIS_TRANSDUC_2"/>
    <property type="match status" value="1"/>
</dbReference>
<accession>A0A2Z2NK91</accession>
<name>A0A2Z2NK91_9GAMM</name>
<feature type="domain" description="HAMP" evidence="8">
    <location>
        <begin position="606"/>
        <end position="658"/>
    </location>
</feature>
<dbReference type="Proteomes" id="UP000250079">
    <property type="component" value="Chromosome"/>
</dbReference>
<dbReference type="SMART" id="SM00283">
    <property type="entry name" value="MA"/>
    <property type="match status" value="1"/>
</dbReference>
<evidence type="ECO:0000256" key="5">
    <source>
        <dbReference type="SAM" id="Coils"/>
    </source>
</evidence>
<dbReference type="Gene3D" id="1.10.287.950">
    <property type="entry name" value="Methyl-accepting chemotaxis protein"/>
    <property type="match status" value="1"/>
</dbReference>
<protein>
    <submittedName>
        <fullName evidence="9">Methyl-accepting chemotaxis protein CtpL</fullName>
    </submittedName>
</protein>
<dbReference type="EMBL" id="CP018632">
    <property type="protein sequence ID" value="ASJ70925.1"/>
    <property type="molecule type" value="Genomic_DNA"/>
</dbReference>
<organism evidence="9 10">
    <name type="scientific">Granulosicoccus antarcticus IMCC3135</name>
    <dbReference type="NCBI Taxonomy" id="1192854"/>
    <lineage>
        <taxon>Bacteria</taxon>
        <taxon>Pseudomonadati</taxon>
        <taxon>Pseudomonadota</taxon>
        <taxon>Gammaproteobacteria</taxon>
        <taxon>Chromatiales</taxon>
        <taxon>Granulosicoccaceae</taxon>
        <taxon>Granulosicoccus</taxon>
    </lineage>
</organism>
<reference evidence="9 10" key="1">
    <citation type="submission" date="2016-12" db="EMBL/GenBank/DDBJ databases">
        <authorList>
            <person name="Song W.-J."/>
            <person name="Kurnit D.M."/>
        </authorList>
    </citation>
    <scope>NUCLEOTIDE SEQUENCE [LARGE SCALE GENOMIC DNA]</scope>
    <source>
        <strain evidence="9 10">IMCC3135</strain>
    </source>
</reference>
<feature type="domain" description="HAMP" evidence="8">
    <location>
        <begin position="505"/>
        <end position="557"/>
    </location>
</feature>
<keyword evidence="6" id="KW-0472">Membrane</keyword>
<sequence length="927" mass="100229">MKQLKMGIKSKLLVAFGLVVGTTLLASTIAVNSYGTFSASLREITEVSVPFMSESMATTQLAVELNAAIPALSSARIQSDRIAELERINIKVGRLEQKFSANKGLAGSTEEVSKSVKAINSVREHLQTLDLSVSARIDALDSIKILMQKIGVIQRQINSDLLEISNKGTAEFEALARATFAENSEQVDTLIGTRMHHLINTLKLQNAVSTFESLVLATVTGVAREDLADIKALASATVQDIIQFRREISVENIDDVDSMDLDIEKLLNIVTDEESFFNSVSAGSATISSPDSGGAAISVRAMKTRILDALSRAVEAENFLIMLDGNELLNKSEQILPRLMYDGVGQLTTLLELRAELNTISGTLGQVPQVSNIAAMEPLKEQYRLSQGLIERSLPKTIDIQGMHGIAEQVKVLFMLGNDTDGIFYHRAQELTSEKSILESVEKLESIQSGIINYLVDRVYESREQVSNEGAKVNGLIDTSQAQLILVSVLSVLVTVLVFWLLITRSLLKRLLQTIIALKSLADGKYDVSVSINGNDELTDLAKTVEVFRQNGMTAKQLQEEQQRQAEQQRKLDLELAEEAQLKRDTESKQHDLEQAEAAMQRSEALELQQRVDRLLAAVSAAANGDLNYPIDTNGDDLPGQMARSLDLLFSEMRSSMQAINTNSYQLSSASERLSALSGDMNELSKANANNSLKASQVSDDVDSGINSAAGAAEELSASIKQIARNTAEAESVAVEAVNLVQTTDTTVRKLAESSVGISSVIKVITSIAEQTNLLALNATIEAARAGDAGKGFAVVAGEVKELAKETARATEQIELRISDIRTDTESAVTAIRSIFNIIGRISDIQSSISVSVNEQASVTQEISQSVSRSADGSEVISLLIKDVALKAQGSQSASNDVKTAALELSEMATQLQQLVSRFQSDASKPH</sequence>
<keyword evidence="2 4" id="KW-0807">Transducer</keyword>
<comment type="subcellular location">
    <subcellularLocation>
        <location evidence="1">Membrane</location>
    </subcellularLocation>
</comment>
<dbReference type="KEGG" id="gai:IMCC3135_04060"/>
<keyword evidence="6" id="KW-1133">Transmembrane helix</keyword>
<dbReference type="PANTHER" id="PTHR32089">
    <property type="entry name" value="METHYL-ACCEPTING CHEMOTAXIS PROTEIN MCPB"/>
    <property type="match status" value="1"/>
</dbReference>
<evidence type="ECO:0000259" key="7">
    <source>
        <dbReference type="PROSITE" id="PS50111"/>
    </source>
</evidence>
<dbReference type="PROSITE" id="PS50885">
    <property type="entry name" value="HAMP"/>
    <property type="match status" value="2"/>
</dbReference>
<dbReference type="GO" id="GO:0007165">
    <property type="term" value="P:signal transduction"/>
    <property type="evidence" value="ECO:0007669"/>
    <property type="project" value="UniProtKB-KW"/>
</dbReference>
<dbReference type="SUPFAM" id="SSF158472">
    <property type="entry name" value="HAMP domain-like"/>
    <property type="match status" value="1"/>
</dbReference>
<dbReference type="GO" id="GO:0016020">
    <property type="term" value="C:membrane"/>
    <property type="evidence" value="ECO:0007669"/>
    <property type="project" value="UniProtKB-SubCell"/>
</dbReference>
<evidence type="ECO:0000256" key="4">
    <source>
        <dbReference type="PROSITE-ProRule" id="PRU00284"/>
    </source>
</evidence>
<feature type="domain" description="Methyl-accepting transducer" evidence="7">
    <location>
        <begin position="663"/>
        <end position="906"/>
    </location>
</feature>
<dbReference type="InterPro" id="IPR038188">
    <property type="entry name" value="TorS_sensor_sf"/>
</dbReference>
<dbReference type="SMART" id="SM00304">
    <property type="entry name" value="HAMP"/>
    <property type="match status" value="2"/>
</dbReference>
<evidence type="ECO:0000313" key="10">
    <source>
        <dbReference type="Proteomes" id="UP000250079"/>
    </source>
</evidence>
<dbReference type="Gene3D" id="6.10.340.10">
    <property type="match status" value="1"/>
</dbReference>
<dbReference type="CDD" id="cd06225">
    <property type="entry name" value="HAMP"/>
    <property type="match status" value="1"/>
</dbReference>
<evidence type="ECO:0000256" key="6">
    <source>
        <dbReference type="SAM" id="Phobius"/>
    </source>
</evidence>
<dbReference type="Gene3D" id="1.20.58.920">
    <property type="match status" value="1"/>
</dbReference>